<comment type="caution">
    <text evidence="2">The sequence shown here is derived from an EMBL/GenBank/DDBJ whole genome shotgun (WGS) entry which is preliminary data.</text>
</comment>
<feature type="region of interest" description="Disordered" evidence="1">
    <location>
        <begin position="1"/>
        <end position="37"/>
    </location>
</feature>
<feature type="non-terminal residue" evidence="2">
    <location>
        <position position="78"/>
    </location>
</feature>
<evidence type="ECO:0000256" key="1">
    <source>
        <dbReference type="SAM" id="MobiDB-lite"/>
    </source>
</evidence>
<reference evidence="2" key="1">
    <citation type="submission" date="2013-12" db="EMBL/GenBank/DDBJ databases">
        <title>A Varibaculum cambriense genome reconstructed from a premature infant gut community with otherwise low bacterial novelty that shifts toward anaerobic metabolism during the third week of life.</title>
        <authorList>
            <person name="Brown C.T."/>
            <person name="Sharon I."/>
            <person name="Thomas B.C."/>
            <person name="Castelle C.J."/>
            <person name="Morowitz M.J."/>
            <person name="Banfield J.F."/>
        </authorList>
    </citation>
    <scope>NUCLEOTIDE SEQUENCE</scope>
</reference>
<accession>W1XYW3</accession>
<gene>
    <name evidence="2" type="ORF">Q604_UNBC10279G0001</name>
</gene>
<sequence>QEKIDSIKTQNGINTQEQNTIENSQSDNPSSQSTNYKSKFESSVIVGDSRAEGIYGYGVLSQSSVLPCLFKAFIVIVI</sequence>
<organism evidence="2">
    <name type="scientific">human gut metagenome</name>
    <dbReference type="NCBI Taxonomy" id="408170"/>
    <lineage>
        <taxon>unclassified sequences</taxon>
        <taxon>metagenomes</taxon>
        <taxon>organismal metagenomes</taxon>
    </lineage>
</organism>
<proteinExistence type="predicted"/>
<feature type="compositionally biased region" description="Polar residues" evidence="1">
    <location>
        <begin position="7"/>
        <end position="37"/>
    </location>
</feature>
<feature type="non-terminal residue" evidence="2">
    <location>
        <position position="1"/>
    </location>
</feature>
<evidence type="ECO:0000313" key="2">
    <source>
        <dbReference type="EMBL" id="ETJ35326.1"/>
    </source>
</evidence>
<protein>
    <submittedName>
        <fullName evidence="2">Uncharacterized protein</fullName>
    </submittedName>
</protein>
<name>W1XYW3_9ZZZZ</name>
<dbReference type="EMBL" id="AZMM01010279">
    <property type="protein sequence ID" value="ETJ35326.1"/>
    <property type="molecule type" value="Genomic_DNA"/>
</dbReference>
<dbReference type="AlphaFoldDB" id="W1XYW3"/>